<evidence type="ECO:0000313" key="12">
    <source>
        <dbReference type="EMBL" id="QBD82882.1"/>
    </source>
</evidence>
<dbReference type="PROSITE" id="PS50293">
    <property type="entry name" value="TPR_REGION"/>
    <property type="match status" value="1"/>
</dbReference>
<proteinExistence type="inferred from homology"/>
<dbReference type="CDD" id="cd00093">
    <property type="entry name" value="HTH_XRE"/>
    <property type="match status" value="1"/>
</dbReference>
<dbReference type="SUPFAM" id="SSF48452">
    <property type="entry name" value="TPR-like"/>
    <property type="match status" value="2"/>
</dbReference>
<evidence type="ECO:0000259" key="11">
    <source>
        <dbReference type="PROSITE" id="PS50943"/>
    </source>
</evidence>
<evidence type="ECO:0000256" key="4">
    <source>
        <dbReference type="ARBA" id="ARBA00022701"/>
    </source>
</evidence>
<comment type="similarity">
    <text evidence="2">Belongs to the kinesin light chain family.</text>
</comment>
<evidence type="ECO:0000256" key="5">
    <source>
        <dbReference type="ARBA" id="ARBA00022737"/>
    </source>
</evidence>
<dbReference type="Pfam" id="PF03288">
    <property type="entry name" value="Pox_D5"/>
    <property type="match status" value="1"/>
</dbReference>
<dbReference type="Pfam" id="PF13424">
    <property type="entry name" value="TPR_12"/>
    <property type="match status" value="3"/>
</dbReference>
<dbReference type="Proteomes" id="UP000290365">
    <property type="component" value="Chromosome"/>
</dbReference>
<evidence type="ECO:0000313" key="13">
    <source>
        <dbReference type="Proteomes" id="UP000290365"/>
    </source>
</evidence>
<feature type="repeat" description="TPR" evidence="10">
    <location>
        <begin position="616"/>
        <end position="649"/>
    </location>
</feature>
<dbReference type="PANTHER" id="PTHR45783">
    <property type="entry name" value="KINESIN LIGHT CHAIN"/>
    <property type="match status" value="1"/>
</dbReference>
<sequence>MTGVRRLQGNFGSVLMRFRKRAGMTQKQLAQRLSMHANTISSWELGSYLPESRGLVLELAWHLSLDEEETRELLEASLAGLAPYWGIPLRRNPFFTGREAVLETMHAYLVPDQAGGLIRSCAIHGLGGIGKTQTALEYAYRYAFSYSALLWIAAETNESIIASLLYIADLLQLPGRGEADQHRIVTAVHRWLSSHKEWLLICDNVEDFELLFRFLPPTYQGAILLTTRNPVLGTLARKIELMSMSQEEGMLFLLRRSGVLPTEATNSQMHNLAEYCTNVYTTTCELVRMMEGLPLALDQAGAYIDETGCSLMDYQQCYEKRRKQLLSQRGTPTGDHPRSVVATLLLAFRRIRQRSPVAFDFLCCCAFLSPKAIPEELFKSSVTSLGETLDLVAADPCQLDQAIAILRSLSLVQRFPETQTISLHNLVQVVLREELSEQEQMMWKKRIIAALNAIYPEPTHCDWKQCERLLPHVLLYATAMSDHLEDLELANVLWKTAAYLLIRVQYEQAQALYQRALHIREQALGPHHPLVAFPLNGLALLFSEQGKNEQGEALCQRALHIREQALGPHHPLVAQTLNNLAILYKNQGKYEQAERACLRALYIIEQAGEDKNPDIANTLNNLAILYFRQGKYAQAEPLYLRALQIWEQALGPEHPQIVAPLSNLTNLYREQRKYEKAQNVCQRALDIVEQAWGPQHPILAIPLANMASVYREQGKYEQAHALYQRVLDISEQALGPEHPNLAEPLTDQANIYREQGKYEQAYALYQRALQIREEHLGQRHPETAQTLYDLALLYEKQGHHKQARSLFQRTYTIFEQCLGKGHPETVKARADYQRSFARKRSTTRIMNDQLHTQEEEAWQAILPPLKISRGPCSRKTAGEEADPLTAFFTACCELHPQARCRASDLWRAYEEWVKDHQERFPLSRRAFSRQLQIHGLQAERTNRERLWRGIELLKEVRDMK</sequence>
<dbReference type="InterPro" id="IPR002151">
    <property type="entry name" value="Kinesin_light"/>
</dbReference>
<dbReference type="SUPFAM" id="SSF52540">
    <property type="entry name" value="P-loop containing nucleoside triphosphate hydrolases"/>
    <property type="match status" value="1"/>
</dbReference>
<dbReference type="PROSITE" id="PS50943">
    <property type="entry name" value="HTH_CROC1"/>
    <property type="match status" value="1"/>
</dbReference>
<keyword evidence="6 10" id="KW-0802">TPR repeat</keyword>
<keyword evidence="13" id="KW-1185">Reference proteome</keyword>
<keyword evidence="9" id="KW-0206">Cytoskeleton</keyword>
<dbReference type="GO" id="GO:0005871">
    <property type="term" value="C:kinesin complex"/>
    <property type="evidence" value="ECO:0007669"/>
    <property type="project" value="InterPro"/>
</dbReference>
<keyword evidence="4" id="KW-0493">Microtubule</keyword>
<keyword evidence="7" id="KW-0175">Coiled coil</keyword>
<keyword evidence="8" id="KW-0505">Motor protein</keyword>
<evidence type="ECO:0000256" key="10">
    <source>
        <dbReference type="PROSITE-ProRule" id="PRU00339"/>
    </source>
</evidence>
<dbReference type="Pfam" id="PF13374">
    <property type="entry name" value="TPR_10"/>
    <property type="match status" value="2"/>
</dbReference>
<evidence type="ECO:0000256" key="8">
    <source>
        <dbReference type="ARBA" id="ARBA00023175"/>
    </source>
</evidence>
<dbReference type="InterPro" id="IPR011990">
    <property type="entry name" value="TPR-like_helical_dom_sf"/>
</dbReference>
<dbReference type="PANTHER" id="PTHR45783:SF3">
    <property type="entry name" value="KINESIN LIGHT CHAIN"/>
    <property type="match status" value="1"/>
</dbReference>
<dbReference type="EMBL" id="CP035758">
    <property type="protein sequence ID" value="QBD82882.1"/>
    <property type="molecule type" value="Genomic_DNA"/>
</dbReference>
<dbReference type="GO" id="GO:0005874">
    <property type="term" value="C:microtubule"/>
    <property type="evidence" value="ECO:0007669"/>
    <property type="project" value="UniProtKB-KW"/>
</dbReference>
<dbReference type="SUPFAM" id="SSF47413">
    <property type="entry name" value="lambda repressor-like DNA-binding domains"/>
    <property type="match status" value="1"/>
</dbReference>
<keyword evidence="5" id="KW-0677">Repeat</keyword>
<organism evidence="12 13">
    <name type="scientific">Ktedonosporobacter rubrisoli</name>
    <dbReference type="NCBI Taxonomy" id="2509675"/>
    <lineage>
        <taxon>Bacteria</taxon>
        <taxon>Bacillati</taxon>
        <taxon>Chloroflexota</taxon>
        <taxon>Ktedonobacteria</taxon>
        <taxon>Ktedonobacterales</taxon>
        <taxon>Ktedonosporobacteraceae</taxon>
        <taxon>Ktedonosporobacter</taxon>
    </lineage>
</organism>
<dbReference type="InterPro" id="IPR004968">
    <property type="entry name" value="DNA_primase/NTPase_C"/>
</dbReference>
<dbReference type="GO" id="GO:0043531">
    <property type="term" value="F:ADP binding"/>
    <property type="evidence" value="ECO:0007669"/>
    <property type="project" value="InterPro"/>
</dbReference>
<dbReference type="Pfam" id="PF00931">
    <property type="entry name" value="NB-ARC"/>
    <property type="match status" value="1"/>
</dbReference>
<dbReference type="Gene3D" id="3.40.50.300">
    <property type="entry name" value="P-loop containing nucleotide triphosphate hydrolases"/>
    <property type="match status" value="1"/>
</dbReference>
<dbReference type="GO" id="GO:0003677">
    <property type="term" value="F:DNA binding"/>
    <property type="evidence" value="ECO:0007669"/>
    <property type="project" value="InterPro"/>
</dbReference>
<dbReference type="RefSeq" id="WP_129893951.1">
    <property type="nucleotide sequence ID" value="NZ_CP035758.1"/>
</dbReference>
<dbReference type="Pfam" id="PF13560">
    <property type="entry name" value="HTH_31"/>
    <property type="match status" value="1"/>
</dbReference>
<dbReference type="Gene3D" id="1.25.40.10">
    <property type="entry name" value="Tetratricopeptide repeat domain"/>
    <property type="match status" value="2"/>
</dbReference>
<reference evidence="12 13" key="1">
    <citation type="submission" date="2019-01" db="EMBL/GenBank/DDBJ databases">
        <title>Ktedonosporobacter rubrisoli SCAWS-G2.</title>
        <authorList>
            <person name="Huang Y."/>
            <person name="Yan B."/>
        </authorList>
    </citation>
    <scope>NUCLEOTIDE SEQUENCE [LARGE SCALE GENOMIC DNA]</scope>
    <source>
        <strain evidence="12 13">SCAWS-G2</strain>
    </source>
</reference>
<dbReference type="InterPro" id="IPR010982">
    <property type="entry name" value="Lambda_DNA-bd_dom_sf"/>
</dbReference>
<feature type="repeat" description="TPR" evidence="10">
    <location>
        <begin position="742"/>
        <end position="775"/>
    </location>
</feature>
<accession>A0A4P6K4J3</accession>
<dbReference type="GO" id="GO:0005737">
    <property type="term" value="C:cytoplasm"/>
    <property type="evidence" value="ECO:0007669"/>
    <property type="project" value="TreeGrafter"/>
</dbReference>
<feature type="repeat" description="TPR" evidence="10">
    <location>
        <begin position="700"/>
        <end position="733"/>
    </location>
</feature>
<gene>
    <name evidence="12" type="ORF">EPA93_45740</name>
</gene>
<dbReference type="InterPro" id="IPR027417">
    <property type="entry name" value="P-loop_NTPase"/>
</dbReference>
<dbReference type="KEGG" id="kbs:EPA93_45740"/>
<dbReference type="InterPro" id="IPR001387">
    <property type="entry name" value="Cro/C1-type_HTH"/>
</dbReference>
<dbReference type="Gene3D" id="1.10.260.40">
    <property type="entry name" value="lambda repressor-like DNA-binding domains"/>
    <property type="match status" value="1"/>
</dbReference>
<dbReference type="InterPro" id="IPR019734">
    <property type="entry name" value="TPR_rpt"/>
</dbReference>
<name>A0A4P6K4J3_KTERU</name>
<dbReference type="InterPro" id="IPR056681">
    <property type="entry name" value="DUF7779"/>
</dbReference>
<comment type="subcellular location">
    <subcellularLocation>
        <location evidence="1">Cytoplasm</location>
        <location evidence="1">Cytoskeleton</location>
    </subcellularLocation>
</comment>
<dbReference type="PROSITE" id="PS50005">
    <property type="entry name" value="TPR"/>
    <property type="match status" value="3"/>
</dbReference>
<evidence type="ECO:0000256" key="9">
    <source>
        <dbReference type="ARBA" id="ARBA00023212"/>
    </source>
</evidence>
<dbReference type="Pfam" id="PF25000">
    <property type="entry name" value="DUF7779"/>
    <property type="match status" value="1"/>
</dbReference>
<dbReference type="OrthoDB" id="140098at2"/>
<evidence type="ECO:0000256" key="2">
    <source>
        <dbReference type="ARBA" id="ARBA00009622"/>
    </source>
</evidence>
<evidence type="ECO:0000256" key="3">
    <source>
        <dbReference type="ARBA" id="ARBA00022490"/>
    </source>
</evidence>
<dbReference type="PRINTS" id="PR00381">
    <property type="entry name" value="KINESINLIGHT"/>
</dbReference>
<dbReference type="AlphaFoldDB" id="A0A4P6K4J3"/>
<dbReference type="NCBIfam" id="NF040586">
    <property type="entry name" value="FxSxx_TPR"/>
    <property type="match status" value="1"/>
</dbReference>
<keyword evidence="3" id="KW-0963">Cytoplasm</keyword>
<dbReference type="GO" id="GO:0019894">
    <property type="term" value="F:kinesin binding"/>
    <property type="evidence" value="ECO:0007669"/>
    <property type="project" value="TreeGrafter"/>
</dbReference>
<dbReference type="InterPro" id="IPR002182">
    <property type="entry name" value="NB-ARC"/>
</dbReference>
<evidence type="ECO:0000256" key="1">
    <source>
        <dbReference type="ARBA" id="ARBA00004245"/>
    </source>
</evidence>
<evidence type="ECO:0000256" key="7">
    <source>
        <dbReference type="ARBA" id="ARBA00023054"/>
    </source>
</evidence>
<dbReference type="SMART" id="SM00530">
    <property type="entry name" value="HTH_XRE"/>
    <property type="match status" value="1"/>
</dbReference>
<dbReference type="SMART" id="SM00028">
    <property type="entry name" value="TPR"/>
    <property type="match status" value="8"/>
</dbReference>
<dbReference type="GO" id="GO:0007018">
    <property type="term" value="P:microtubule-based movement"/>
    <property type="evidence" value="ECO:0007669"/>
    <property type="project" value="TreeGrafter"/>
</dbReference>
<evidence type="ECO:0000256" key="6">
    <source>
        <dbReference type="ARBA" id="ARBA00022803"/>
    </source>
</evidence>
<protein>
    <submittedName>
        <fullName evidence="12">Tetratricopeptide repeat protein</fullName>
    </submittedName>
</protein>
<feature type="domain" description="HTH cro/C1-type" evidence="11">
    <location>
        <begin position="15"/>
        <end position="50"/>
    </location>
</feature>